<dbReference type="InterPro" id="IPR007454">
    <property type="entry name" value="UPF0250_YbeD-like"/>
</dbReference>
<evidence type="ECO:0000313" key="3">
    <source>
        <dbReference type="EMBL" id="GIU43869.1"/>
    </source>
</evidence>
<protein>
    <recommendedName>
        <fullName evidence="2">UPF0250 protein BEL05_09240</fullName>
    </recommendedName>
</protein>
<dbReference type="GO" id="GO:0005829">
    <property type="term" value="C:cytosol"/>
    <property type="evidence" value="ECO:0007669"/>
    <property type="project" value="TreeGrafter"/>
</dbReference>
<dbReference type="EMBL" id="MCBT01000040">
    <property type="protein sequence ID" value="OEG73587.1"/>
    <property type="molecule type" value="Genomic_DNA"/>
</dbReference>
<dbReference type="PANTHER" id="PTHR38036:SF1">
    <property type="entry name" value="UPF0250 PROTEIN YBED"/>
    <property type="match status" value="1"/>
</dbReference>
<dbReference type="Gene3D" id="3.30.70.260">
    <property type="match status" value="1"/>
</dbReference>
<dbReference type="Pfam" id="PF04359">
    <property type="entry name" value="DUF493"/>
    <property type="match status" value="1"/>
</dbReference>
<dbReference type="NCBIfam" id="NF003447">
    <property type="entry name" value="PRK04998.1"/>
    <property type="match status" value="1"/>
</dbReference>
<dbReference type="Proteomes" id="UP000773469">
    <property type="component" value="Unassembled WGS sequence"/>
</dbReference>
<comment type="caution">
    <text evidence="4">The sequence shown here is derived from an EMBL/GenBank/DDBJ whole genome shotgun (WGS) entry which is preliminary data.</text>
</comment>
<gene>
    <name evidence="4" type="ORF">BEL05_09240</name>
    <name evidence="3" type="ORF">TUM3794_30520</name>
</gene>
<evidence type="ECO:0000313" key="4">
    <source>
        <dbReference type="EMBL" id="OEG73587.1"/>
    </source>
</evidence>
<dbReference type="EMBL" id="BPEU01000024">
    <property type="protein sequence ID" value="GIU43869.1"/>
    <property type="molecule type" value="Genomic_DNA"/>
</dbReference>
<evidence type="ECO:0000256" key="1">
    <source>
        <dbReference type="ARBA" id="ARBA00008460"/>
    </source>
</evidence>
<proteinExistence type="inferred from homology"/>
<sequence>MLDTKFHELMEFPASFPYKVVGDARPTLADDVVAVVQQIVPGDYMPTTKASSKGTYNSITINVIVNGKEQIEQLYIDLAAIEGVKRVL</sequence>
<organism evidence="4 5">
    <name type="scientific">Shewanella colwelliana</name>
    <name type="common">Alteromonas colwelliana</name>
    <dbReference type="NCBI Taxonomy" id="23"/>
    <lineage>
        <taxon>Bacteria</taxon>
        <taxon>Pseudomonadati</taxon>
        <taxon>Pseudomonadota</taxon>
        <taxon>Gammaproteobacteria</taxon>
        <taxon>Alteromonadales</taxon>
        <taxon>Shewanellaceae</taxon>
        <taxon>Shewanella</taxon>
    </lineage>
</organism>
<accession>A0A1E5IT23</accession>
<evidence type="ECO:0000256" key="2">
    <source>
        <dbReference type="HAMAP-Rule" id="MF_00659"/>
    </source>
</evidence>
<evidence type="ECO:0000313" key="5">
    <source>
        <dbReference type="Proteomes" id="UP000095230"/>
    </source>
</evidence>
<dbReference type="Proteomes" id="UP000095230">
    <property type="component" value="Unassembled WGS sequence"/>
</dbReference>
<dbReference type="STRING" id="23.BEL05_09240"/>
<dbReference type="InterPro" id="IPR027471">
    <property type="entry name" value="YbeD-like_sf"/>
</dbReference>
<dbReference type="RefSeq" id="WP_028763994.1">
    <property type="nucleotide sequence ID" value="NZ_BPEU01000024.1"/>
</dbReference>
<dbReference type="OrthoDB" id="9793424at2"/>
<dbReference type="PANTHER" id="PTHR38036">
    <property type="entry name" value="UPF0250 PROTEIN YBED"/>
    <property type="match status" value="1"/>
</dbReference>
<comment type="similarity">
    <text evidence="1 2">Belongs to the UPF0250 family.</text>
</comment>
<dbReference type="HAMAP" id="MF_00659">
    <property type="entry name" value="UPF0250"/>
    <property type="match status" value="1"/>
</dbReference>
<keyword evidence="6" id="KW-1185">Reference proteome</keyword>
<reference evidence="4 5" key="1">
    <citation type="submission" date="2016-07" db="EMBL/GenBank/DDBJ databases">
        <title>Whole-genome of two Shewanella species isolated from a digestive organ of sea cucumber Apostichopus japonicus Selenka 1867.</title>
        <authorList>
            <person name="Hong H.-H."/>
            <person name="Choi H."/>
            <person name="Cheon S."/>
            <person name="Oh J.-S."/>
            <person name="Lee H.-G."/>
            <person name="Park C."/>
        </authorList>
    </citation>
    <scope>NUCLEOTIDE SEQUENCE [LARGE SCALE GENOMIC DNA]</scope>
    <source>
        <strain evidence="4 5">CSB03KR</strain>
    </source>
</reference>
<evidence type="ECO:0000313" key="6">
    <source>
        <dbReference type="Proteomes" id="UP000773469"/>
    </source>
</evidence>
<reference evidence="3 6" key="2">
    <citation type="submission" date="2021-05" db="EMBL/GenBank/DDBJ databases">
        <title>Molecular characterization for Shewanella algae harboring chromosomal blaOXA-55-like strains isolated from clinical and environment sample.</title>
        <authorList>
            <person name="Ohama Y."/>
            <person name="Aoki K."/>
            <person name="Harada S."/>
            <person name="Moriya K."/>
            <person name="Ishii Y."/>
            <person name="Tateda K."/>
        </authorList>
    </citation>
    <scope>NUCLEOTIDE SEQUENCE [LARGE SCALE GENOMIC DNA]</scope>
    <source>
        <strain evidence="3 6">MBTL60-118</strain>
    </source>
</reference>
<name>A0A1E5IT23_SHECO</name>
<dbReference type="AlphaFoldDB" id="A0A1E5IT23"/>
<dbReference type="SUPFAM" id="SSF117991">
    <property type="entry name" value="YbeD/HP0495-like"/>
    <property type="match status" value="1"/>
</dbReference>